<dbReference type="AlphaFoldDB" id="E5Y9U8"/>
<name>E5Y9U8_BILW3</name>
<dbReference type="STRING" id="563192.HMPREF0179_02966"/>
<evidence type="ECO:0008006" key="4">
    <source>
        <dbReference type="Google" id="ProtNLM"/>
    </source>
</evidence>
<dbReference type="RefSeq" id="WP_016360496.1">
    <property type="nucleotide sequence ID" value="NZ_KE150238.1"/>
</dbReference>
<dbReference type="Proteomes" id="UP000006034">
    <property type="component" value="Unassembled WGS sequence"/>
</dbReference>
<proteinExistence type="predicted"/>
<evidence type="ECO:0000256" key="1">
    <source>
        <dbReference type="SAM" id="MobiDB-lite"/>
    </source>
</evidence>
<feature type="region of interest" description="Disordered" evidence="1">
    <location>
        <begin position="153"/>
        <end position="173"/>
    </location>
</feature>
<evidence type="ECO:0000313" key="2">
    <source>
        <dbReference type="EMBL" id="EFV43225.2"/>
    </source>
</evidence>
<sequence length="173" mass="19344">MSQIPLDCSMYFDRDCDDYPVFLLELTHPDYEGLLRLCSSNVQRIGEWEDGAPQYGVMSTLGGTELNPYIFVPMALTPPSQEEDGAPTASLTVFRTNELVVLLRTFRTRIFVRMYQVSAKEPNLVRADYPGFSLSHVEIGGATVDGTMGIDMQETEPFPGPSYSKKYFPGVHS</sequence>
<reference evidence="2 3" key="1">
    <citation type="submission" date="2010-10" db="EMBL/GenBank/DDBJ databases">
        <authorList>
            <consortium name="The Broad Institute Genome Sequencing Platform"/>
            <person name="Ward D."/>
            <person name="Earl A."/>
            <person name="Feldgarden M."/>
            <person name="Young S.K."/>
            <person name="Gargeya S."/>
            <person name="Zeng Q."/>
            <person name="Alvarado L."/>
            <person name="Berlin A."/>
            <person name="Bochicchio J."/>
            <person name="Chapman S.B."/>
            <person name="Chen Z."/>
            <person name="Freedman E."/>
            <person name="Gellesch M."/>
            <person name="Goldberg J."/>
            <person name="Griggs A."/>
            <person name="Gujja S."/>
            <person name="Heilman E."/>
            <person name="Heiman D."/>
            <person name="Howarth C."/>
            <person name="Mehta T."/>
            <person name="Neiman D."/>
            <person name="Pearson M."/>
            <person name="Roberts A."/>
            <person name="Saif S."/>
            <person name="Shea T."/>
            <person name="Shenoy N."/>
            <person name="Sisk P."/>
            <person name="Stolte C."/>
            <person name="Sykes S."/>
            <person name="White J."/>
            <person name="Yandava C."/>
            <person name="Allen-Vercoe E."/>
            <person name="Sibley C."/>
            <person name="Ambrose C.E."/>
            <person name="Strauss J."/>
            <person name="Daigneault M."/>
            <person name="Haas B."/>
            <person name="Nusbaum C."/>
            <person name="Birren B."/>
        </authorList>
    </citation>
    <scope>NUCLEOTIDE SEQUENCE [LARGE SCALE GENOMIC DNA]</scope>
    <source>
        <strain evidence="2 3">3_1_6</strain>
    </source>
</reference>
<gene>
    <name evidence="2" type="ORF">HMPREF0179_02966</name>
</gene>
<dbReference type="EMBL" id="ADCP02000001">
    <property type="protein sequence ID" value="EFV43225.2"/>
    <property type="molecule type" value="Genomic_DNA"/>
</dbReference>
<reference evidence="2 3" key="2">
    <citation type="submission" date="2013-04" db="EMBL/GenBank/DDBJ databases">
        <title>The Genome Sequence of Bilophila wadsworthia 3_1_6.</title>
        <authorList>
            <consortium name="The Broad Institute Genomics Platform"/>
            <person name="Earl A."/>
            <person name="Ward D."/>
            <person name="Feldgarden M."/>
            <person name="Gevers D."/>
            <person name="Sibley C."/>
            <person name="Strauss J."/>
            <person name="Allen-Vercoe E."/>
            <person name="Walker B."/>
            <person name="Young S."/>
            <person name="Zeng Q."/>
            <person name="Gargeya S."/>
            <person name="Fitzgerald M."/>
            <person name="Haas B."/>
            <person name="Abouelleil A."/>
            <person name="Allen A.W."/>
            <person name="Alvarado L."/>
            <person name="Arachchi H.M."/>
            <person name="Berlin A.M."/>
            <person name="Chapman S.B."/>
            <person name="Gainer-Dewar J."/>
            <person name="Goldberg J."/>
            <person name="Griggs A."/>
            <person name="Gujja S."/>
            <person name="Hansen M."/>
            <person name="Howarth C."/>
            <person name="Imamovic A."/>
            <person name="Ireland A."/>
            <person name="Larimer J."/>
            <person name="McCowan C."/>
            <person name="Murphy C."/>
            <person name="Pearson M."/>
            <person name="Poon T.W."/>
            <person name="Priest M."/>
            <person name="Roberts A."/>
            <person name="Saif S."/>
            <person name="Shea T."/>
            <person name="Sisk P."/>
            <person name="Sykes S."/>
            <person name="Wortman J."/>
            <person name="Nusbaum C."/>
            <person name="Birren B."/>
        </authorList>
    </citation>
    <scope>NUCLEOTIDE SEQUENCE [LARGE SCALE GENOMIC DNA]</scope>
    <source>
        <strain evidence="2 3">3_1_6</strain>
    </source>
</reference>
<protein>
    <recommendedName>
        <fullName evidence="4">DUF1833 domain-containing protein</fullName>
    </recommendedName>
</protein>
<comment type="caution">
    <text evidence="2">The sequence shown here is derived from an EMBL/GenBank/DDBJ whole genome shotgun (WGS) entry which is preliminary data.</text>
</comment>
<keyword evidence="3" id="KW-1185">Reference proteome</keyword>
<dbReference type="GeneID" id="78084646"/>
<accession>E5Y9U8</accession>
<dbReference type="eggNOG" id="ENOG503011B">
    <property type="taxonomic scope" value="Bacteria"/>
</dbReference>
<organism evidence="2 3">
    <name type="scientific">Bilophila wadsworthia (strain 3_1_6)</name>
    <dbReference type="NCBI Taxonomy" id="563192"/>
    <lineage>
        <taxon>Bacteria</taxon>
        <taxon>Pseudomonadati</taxon>
        <taxon>Thermodesulfobacteriota</taxon>
        <taxon>Desulfovibrionia</taxon>
        <taxon>Desulfovibrionales</taxon>
        <taxon>Desulfovibrionaceae</taxon>
        <taxon>Bilophila</taxon>
    </lineage>
</organism>
<dbReference type="HOGENOM" id="CLU_1544655_0_0_7"/>
<evidence type="ECO:0000313" key="3">
    <source>
        <dbReference type="Proteomes" id="UP000006034"/>
    </source>
</evidence>